<dbReference type="EMBL" id="VJMF01000083">
    <property type="protein sequence ID" value="TRL28486.1"/>
    <property type="molecule type" value="Genomic_DNA"/>
</dbReference>
<dbReference type="InterPro" id="IPR027417">
    <property type="entry name" value="P-loop_NTPase"/>
</dbReference>
<dbReference type="GO" id="GO:0003887">
    <property type="term" value="F:DNA-directed DNA polymerase activity"/>
    <property type="evidence" value="ECO:0007669"/>
    <property type="project" value="UniProtKB-EC"/>
</dbReference>
<dbReference type="InterPro" id="IPR003593">
    <property type="entry name" value="AAA+_ATPase"/>
</dbReference>
<dbReference type="Pfam" id="PF13177">
    <property type="entry name" value="DNA_pol3_delta2"/>
    <property type="match status" value="1"/>
</dbReference>
<evidence type="ECO:0000313" key="3">
    <source>
        <dbReference type="Proteomes" id="UP000316781"/>
    </source>
</evidence>
<organism evidence="2 3">
    <name type="scientific">Methylosinus sporium</name>
    <dbReference type="NCBI Taxonomy" id="428"/>
    <lineage>
        <taxon>Bacteria</taxon>
        <taxon>Pseudomonadati</taxon>
        <taxon>Pseudomonadota</taxon>
        <taxon>Alphaproteobacteria</taxon>
        <taxon>Hyphomicrobiales</taxon>
        <taxon>Methylocystaceae</taxon>
        <taxon>Methylosinus</taxon>
    </lineage>
</organism>
<accession>A0A549SFU4</accession>
<comment type="caution">
    <text evidence="2">The sequence shown here is derived from an EMBL/GenBank/DDBJ whole genome shotgun (WGS) entry which is preliminary data.</text>
</comment>
<dbReference type="NCBIfam" id="NF005677">
    <property type="entry name" value="PRK07471.1"/>
    <property type="match status" value="1"/>
</dbReference>
<reference evidence="2 3" key="1">
    <citation type="submission" date="2019-07" db="EMBL/GenBank/DDBJ databases">
        <title>Ln-dependent methylotrophs.</title>
        <authorList>
            <person name="Tani A."/>
        </authorList>
    </citation>
    <scope>NUCLEOTIDE SEQUENCE [LARGE SCALE GENOMIC DNA]</scope>
    <source>
        <strain evidence="2 3">SM89A</strain>
    </source>
</reference>
<dbReference type="GO" id="GO:0009360">
    <property type="term" value="C:DNA polymerase III complex"/>
    <property type="evidence" value="ECO:0007669"/>
    <property type="project" value="TreeGrafter"/>
</dbReference>
<dbReference type="Gene3D" id="3.40.50.300">
    <property type="entry name" value="P-loop containing nucleotide triphosphate hydrolases"/>
    <property type="match status" value="1"/>
</dbReference>
<dbReference type="PANTHER" id="PTHR11669:SF8">
    <property type="entry name" value="DNA POLYMERASE III SUBUNIT DELTA"/>
    <property type="match status" value="1"/>
</dbReference>
<dbReference type="PANTHER" id="PTHR11669">
    <property type="entry name" value="REPLICATION FACTOR C / DNA POLYMERASE III GAMMA-TAU SUBUNIT"/>
    <property type="match status" value="1"/>
</dbReference>
<proteinExistence type="predicted"/>
<feature type="domain" description="AAA+ ATPase" evidence="1">
    <location>
        <begin position="45"/>
        <end position="204"/>
    </location>
</feature>
<dbReference type="SMART" id="SM00382">
    <property type="entry name" value="AAA"/>
    <property type="match status" value="1"/>
</dbReference>
<evidence type="ECO:0000259" key="1">
    <source>
        <dbReference type="SMART" id="SM00382"/>
    </source>
</evidence>
<dbReference type="EC" id="2.7.7.7" evidence="2"/>
<protein>
    <submittedName>
        <fullName evidence="2">DNA polymerase III subunit delta</fullName>
        <ecNumber evidence="2">2.7.7.7</ecNumber>
    </submittedName>
</protein>
<sequence length="358" mass="39382">MKRDVEAPPESDRFADLPHPRETFALFGHEAAESELLDGFRRGKLPQAILIGGPEGIGKATLAWRLARFLLAHPDASRPEAASAESLFIAEEASVSRRMAALALPDLFLLRREWNEKTKKHFTEIRIEDVRRLIHLFQQSSGEGGWRVAIVDSVDDLNRSSANALLKLIEEPPARSLFLLVAHQPGRVLPTIRSRCRKLNLAPLAEADVIAAIRALGAPWAEEKQETLAGAAAGAEGSVREALRLLDGDGVTFDTALRAMFARLPQVDWLAVHSLADRLAGRDNEQAYETFMSGLYRFLDSTVRTKAGEGASATSLAPYARAWERIGEAARETEVFNFDKRGLILQVFADLEEAAKGA</sequence>
<dbReference type="GO" id="GO:0006261">
    <property type="term" value="P:DNA-templated DNA replication"/>
    <property type="evidence" value="ECO:0007669"/>
    <property type="project" value="TreeGrafter"/>
</dbReference>
<dbReference type="InterPro" id="IPR050238">
    <property type="entry name" value="DNA_Rep/Repair_Clamp_Loader"/>
</dbReference>
<keyword evidence="2" id="KW-0808">Transferase</keyword>
<dbReference type="RefSeq" id="WP_142864249.1">
    <property type="nucleotide sequence ID" value="NZ_VJMF01000083.1"/>
</dbReference>
<evidence type="ECO:0000313" key="2">
    <source>
        <dbReference type="EMBL" id="TRL28486.1"/>
    </source>
</evidence>
<gene>
    <name evidence="2" type="ORF">FM996_18525</name>
</gene>
<dbReference type="Proteomes" id="UP000316781">
    <property type="component" value="Unassembled WGS sequence"/>
</dbReference>
<dbReference type="SUPFAM" id="SSF52540">
    <property type="entry name" value="P-loop containing nucleoside triphosphate hydrolases"/>
    <property type="match status" value="1"/>
</dbReference>
<keyword evidence="2" id="KW-0548">Nucleotidyltransferase</keyword>
<name>A0A549SFU4_METSR</name>
<dbReference type="AlphaFoldDB" id="A0A549SFU4"/>